<dbReference type="Gene3D" id="3.40.50.2000">
    <property type="entry name" value="Glycogen Phosphorylase B"/>
    <property type="match status" value="2"/>
</dbReference>
<evidence type="ECO:0000313" key="5">
    <source>
        <dbReference type="EMBL" id="QDP97298.1"/>
    </source>
</evidence>
<dbReference type="InterPro" id="IPR050194">
    <property type="entry name" value="Glycosyltransferase_grp1"/>
</dbReference>
<dbReference type="EMBL" id="CP041692">
    <property type="protein sequence ID" value="QDP97298.1"/>
    <property type="molecule type" value="Genomic_DNA"/>
</dbReference>
<dbReference type="PANTHER" id="PTHR45947">
    <property type="entry name" value="SULFOQUINOVOSYL TRANSFERASE SQD2"/>
    <property type="match status" value="1"/>
</dbReference>
<dbReference type="CDD" id="cd03801">
    <property type="entry name" value="GT4_PimA-like"/>
    <property type="match status" value="1"/>
</dbReference>
<dbReference type="KEGG" id="mik:FOE78_16435"/>
<dbReference type="OrthoDB" id="9790710at2"/>
<dbReference type="Pfam" id="PF13692">
    <property type="entry name" value="Glyco_trans_1_4"/>
    <property type="match status" value="1"/>
</dbReference>
<dbReference type="InterPro" id="IPR028098">
    <property type="entry name" value="Glyco_trans_4-like_N"/>
</dbReference>
<keyword evidence="1" id="KW-0328">Glycosyltransferase</keyword>
<dbReference type="Proteomes" id="UP000319263">
    <property type="component" value="Chromosome"/>
</dbReference>
<dbReference type="RefSeq" id="WP_143987259.1">
    <property type="nucleotide sequence ID" value="NZ_CP041692.1"/>
</dbReference>
<dbReference type="GO" id="GO:0016757">
    <property type="term" value="F:glycosyltransferase activity"/>
    <property type="evidence" value="ECO:0007669"/>
    <property type="project" value="UniProtKB-KW"/>
</dbReference>
<evidence type="ECO:0000313" key="6">
    <source>
        <dbReference type="Proteomes" id="UP000319263"/>
    </source>
</evidence>
<dbReference type="SUPFAM" id="SSF53756">
    <property type="entry name" value="UDP-Glycosyltransferase/glycogen phosphorylase"/>
    <property type="match status" value="1"/>
</dbReference>
<dbReference type="AlphaFoldDB" id="A0A516Q1L4"/>
<sequence>MSRTDRGPFRVAMVLTGTAGGIGGHVAAVVPRLAELGLTIRIWCPADVATGPLAAVGVPVAPLSRLSGIRSADIVHSHGYKASALSAPIVRSSRVPMVTTWHNDIAAAGAARLVGATLRLISAAGSTLVLGVSPDLVQAARRLGASAELLPVPAAQLAAATQDRDPVRDRLGVAGSDVLVITVARLAPQKNLGLLLDIASRTGTGPGSPRYLIVGDGPERPMLQQRINAEQLPVRLLGHRDDIPDLLGAADLALNTSTWEGSSLAVQETLQAGVGLVITDVGGNRALLGDAVAWIRPDDPAGAAEKIRRLAADPVARAGLAAAGLRRAAGWPGQQEIAVELADRYRQVRDRERSVRTGQCGRPPRFPGSASRGPDS</sequence>
<reference evidence="5 6" key="1">
    <citation type="submission" date="2019-07" db="EMBL/GenBank/DDBJ databases">
        <title>Microlunatus dokdonensis sp. nov. isolated from the rhizospheric soil of the wild plant Elymus tsukushiensis.</title>
        <authorList>
            <person name="Ghim S.-Y."/>
            <person name="Hwang Y.-J."/>
            <person name="Son J.-S."/>
            <person name="Shin J.-H."/>
        </authorList>
    </citation>
    <scope>NUCLEOTIDE SEQUENCE [LARGE SCALE GENOMIC DNA]</scope>
    <source>
        <strain evidence="5 6">KUDC0627</strain>
    </source>
</reference>
<evidence type="ECO:0000256" key="2">
    <source>
        <dbReference type="ARBA" id="ARBA00022679"/>
    </source>
</evidence>
<name>A0A516Q1L4_9ACTN</name>
<dbReference type="PANTHER" id="PTHR45947:SF3">
    <property type="entry name" value="SULFOQUINOVOSYL TRANSFERASE SQD2"/>
    <property type="match status" value="1"/>
</dbReference>
<evidence type="ECO:0000259" key="4">
    <source>
        <dbReference type="Pfam" id="PF13439"/>
    </source>
</evidence>
<keyword evidence="6" id="KW-1185">Reference proteome</keyword>
<organism evidence="5 6">
    <name type="scientific">Microlunatus elymi</name>
    <dbReference type="NCBI Taxonomy" id="2596828"/>
    <lineage>
        <taxon>Bacteria</taxon>
        <taxon>Bacillati</taxon>
        <taxon>Actinomycetota</taxon>
        <taxon>Actinomycetes</taxon>
        <taxon>Propionibacteriales</taxon>
        <taxon>Propionibacteriaceae</taxon>
        <taxon>Microlunatus</taxon>
    </lineage>
</organism>
<dbReference type="GO" id="GO:1901137">
    <property type="term" value="P:carbohydrate derivative biosynthetic process"/>
    <property type="evidence" value="ECO:0007669"/>
    <property type="project" value="UniProtKB-ARBA"/>
</dbReference>
<gene>
    <name evidence="5" type="ORF">FOE78_16435</name>
</gene>
<proteinExistence type="predicted"/>
<feature type="domain" description="Glycosyltransferase subfamily 4-like N-terminal" evidence="4">
    <location>
        <begin position="20"/>
        <end position="147"/>
    </location>
</feature>
<protein>
    <submittedName>
        <fullName evidence="5">Glycosyltransferase family 4 protein</fullName>
    </submittedName>
</protein>
<accession>A0A516Q1L4</accession>
<evidence type="ECO:0000256" key="1">
    <source>
        <dbReference type="ARBA" id="ARBA00022676"/>
    </source>
</evidence>
<keyword evidence="2 5" id="KW-0808">Transferase</keyword>
<evidence type="ECO:0000256" key="3">
    <source>
        <dbReference type="SAM" id="MobiDB-lite"/>
    </source>
</evidence>
<feature type="region of interest" description="Disordered" evidence="3">
    <location>
        <begin position="348"/>
        <end position="376"/>
    </location>
</feature>
<dbReference type="Pfam" id="PF13439">
    <property type="entry name" value="Glyco_transf_4"/>
    <property type="match status" value="1"/>
</dbReference>